<evidence type="ECO:0000313" key="2">
    <source>
        <dbReference type="EMBL" id="CAF4184425.1"/>
    </source>
</evidence>
<organism evidence="2 3">
    <name type="scientific">Rotaria sordida</name>
    <dbReference type="NCBI Taxonomy" id="392033"/>
    <lineage>
        <taxon>Eukaryota</taxon>
        <taxon>Metazoa</taxon>
        <taxon>Spiralia</taxon>
        <taxon>Gnathifera</taxon>
        <taxon>Rotifera</taxon>
        <taxon>Eurotatoria</taxon>
        <taxon>Bdelloidea</taxon>
        <taxon>Philodinida</taxon>
        <taxon>Philodinidae</taxon>
        <taxon>Rotaria</taxon>
    </lineage>
</organism>
<accession>A0A820A5X0</accession>
<sequence>MDREIQQKQTKIEYIRTCANYLLSKTVDARGLTINMNELTKFCQQLRDLTKRIKKLKQKLMNSSDRHLDLITSARSSPLHETFFSTSSTHKRLASPTSSRSRSPQRYLRLRDRFFHSYDQIEWGDQYQRAQELLSDFEDILVQINGDFLAKEETFRSETPIGVHVEDLSFEFTYIEALREIIQQIEQELGPLLVDDLNNDPVVVDIMEKWNRLQTSARDKDEHLKENRLQWKHFKRQLEELEQAAEQFITLDDLLPRTIYSKTDAHRDQVQRLDELQALLKSTMDLADQFSDGTSEWLLIDHRLQSIKENFELLSA</sequence>
<proteinExistence type="predicted"/>
<name>A0A820A5X0_9BILA</name>
<keyword evidence="1" id="KW-0175">Coiled coil</keyword>
<dbReference type="AlphaFoldDB" id="A0A820A5X0"/>
<evidence type="ECO:0000256" key="1">
    <source>
        <dbReference type="SAM" id="Coils"/>
    </source>
</evidence>
<evidence type="ECO:0000313" key="3">
    <source>
        <dbReference type="Proteomes" id="UP000663836"/>
    </source>
</evidence>
<dbReference type="Gene3D" id="1.20.58.60">
    <property type="match status" value="1"/>
</dbReference>
<feature type="non-terminal residue" evidence="2">
    <location>
        <position position="1"/>
    </location>
</feature>
<gene>
    <name evidence="2" type="ORF">JBS370_LOCUS35687</name>
</gene>
<dbReference type="Proteomes" id="UP000663836">
    <property type="component" value="Unassembled WGS sequence"/>
</dbReference>
<reference evidence="2" key="1">
    <citation type="submission" date="2021-02" db="EMBL/GenBank/DDBJ databases">
        <authorList>
            <person name="Nowell W R."/>
        </authorList>
    </citation>
    <scope>NUCLEOTIDE SEQUENCE</scope>
</reference>
<protein>
    <submittedName>
        <fullName evidence="2">Uncharacterized protein</fullName>
    </submittedName>
</protein>
<comment type="caution">
    <text evidence="2">The sequence shown here is derived from an EMBL/GenBank/DDBJ whole genome shotgun (WGS) entry which is preliminary data.</text>
</comment>
<dbReference type="EMBL" id="CAJOBD010012797">
    <property type="protein sequence ID" value="CAF4184425.1"/>
    <property type="molecule type" value="Genomic_DNA"/>
</dbReference>
<feature type="coiled-coil region" evidence="1">
    <location>
        <begin position="39"/>
        <end position="66"/>
    </location>
</feature>